<dbReference type="Proteomes" id="UP000053660">
    <property type="component" value="Unassembled WGS sequence"/>
</dbReference>
<accession>A0A0B1T3F8</accession>
<dbReference type="SUPFAM" id="SSF53098">
    <property type="entry name" value="Ribonuclease H-like"/>
    <property type="match status" value="1"/>
</dbReference>
<evidence type="ECO:0000313" key="1">
    <source>
        <dbReference type="EMBL" id="KHJ91769.1"/>
    </source>
</evidence>
<proteinExistence type="predicted"/>
<sequence>MPPLPKDRVTVSKPFENIGCDFMGSFLSKTQERMYVCLYKCLTTRALHLEFVESMTTGAFLNSFIRFISRRGVPRVIRTDCGTNFKHGKQIIETMYEREANTGNSLTSYSAVRKIKWIFTHLRHPGWVAFGKVNYCDGRQWLKPGDFGASTPKSEPHAKNVICASSFARPARSTENSCRRIQQSQRTSVTSTLTLSRRKFAGKWIKFPFSTITHVNVWLASRRVRRCKTELEDAPHPPYSLDMATTHSGGSQSEPLSHFLDGRQFEDDKDLKSGLQSFFNEKSPEFYQKGIYDLSMR</sequence>
<dbReference type="InterPro" id="IPR036397">
    <property type="entry name" value="RNaseH_sf"/>
</dbReference>
<dbReference type="PANTHER" id="PTHR47331">
    <property type="entry name" value="PHD-TYPE DOMAIN-CONTAINING PROTEIN"/>
    <property type="match status" value="1"/>
</dbReference>
<organism evidence="1 2">
    <name type="scientific">Oesophagostomum dentatum</name>
    <name type="common">Nodular worm</name>
    <dbReference type="NCBI Taxonomy" id="61180"/>
    <lineage>
        <taxon>Eukaryota</taxon>
        <taxon>Metazoa</taxon>
        <taxon>Ecdysozoa</taxon>
        <taxon>Nematoda</taxon>
        <taxon>Chromadorea</taxon>
        <taxon>Rhabditida</taxon>
        <taxon>Rhabditina</taxon>
        <taxon>Rhabditomorpha</taxon>
        <taxon>Strongyloidea</taxon>
        <taxon>Strongylidae</taxon>
        <taxon>Oesophagostomum</taxon>
    </lineage>
</organism>
<dbReference type="AlphaFoldDB" id="A0A0B1T3F8"/>
<name>A0A0B1T3F8_OESDE</name>
<dbReference type="Gene3D" id="3.30.420.10">
    <property type="entry name" value="Ribonuclease H-like superfamily/Ribonuclease H"/>
    <property type="match status" value="1"/>
</dbReference>
<dbReference type="InterPro" id="IPR012337">
    <property type="entry name" value="RNaseH-like_sf"/>
</dbReference>
<keyword evidence="2" id="KW-1185">Reference proteome</keyword>
<evidence type="ECO:0000313" key="2">
    <source>
        <dbReference type="Proteomes" id="UP000053660"/>
    </source>
</evidence>
<reference evidence="1 2" key="1">
    <citation type="submission" date="2014-03" db="EMBL/GenBank/DDBJ databases">
        <title>Draft genome of the hookworm Oesophagostomum dentatum.</title>
        <authorList>
            <person name="Mitreva M."/>
        </authorList>
    </citation>
    <scope>NUCLEOTIDE SEQUENCE [LARGE SCALE GENOMIC DNA]</scope>
    <source>
        <strain evidence="1 2">OD-Hann</strain>
    </source>
</reference>
<dbReference type="PANTHER" id="PTHR47331:SF2">
    <property type="match status" value="1"/>
</dbReference>
<dbReference type="OrthoDB" id="5920214at2759"/>
<protein>
    <recommendedName>
        <fullName evidence="3">Integrase catalytic domain-containing protein</fullName>
    </recommendedName>
</protein>
<evidence type="ECO:0008006" key="3">
    <source>
        <dbReference type="Google" id="ProtNLM"/>
    </source>
</evidence>
<dbReference type="EMBL" id="KN551828">
    <property type="protein sequence ID" value="KHJ91769.1"/>
    <property type="molecule type" value="Genomic_DNA"/>
</dbReference>
<dbReference type="GO" id="GO:0003676">
    <property type="term" value="F:nucleic acid binding"/>
    <property type="evidence" value="ECO:0007669"/>
    <property type="project" value="InterPro"/>
</dbReference>
<gene>
    <name evidence="1" type="ORF">OESDEN_08354</name>
</gene>